<organism evidence="3 4">
    <name type="scientific">Heterodera schachtii</name>
    <name type="common">Sugarbeet cyst nematode worm</name>
    <name type="synonym">Tylenchus schachtii</name>
    <dbReference type="NCBI Taxonomy" id="97005"/>
    <lineage>
        <taxon>Eukaryota</taxon>
        <taxon>Metazoa</taxon>
        <taxon>Ecdysozoa</taxon>
        <taxon>Nematoda</taxon>
        <taxon>Chromadorea</taxon>
        <taxon>Rhabditida</taxon>
        <taxon>Tylenchina</taxon>
        <taxon>Tylenchomorpha</taxon>
        <taxon>Tylenchoidea</taxon>
        <taxon>Heteroderidae</taxon>
        <taxon>Heteroderinae</taxon>
        <taxon>Heterodera</taxon>
    </lineage>
</organism>
<protein>
    <recommendedName>
        <fullName evidence="2">14-3-3 domain-containing protein</fullName>
    </recommendedName>
</protein>
<evidence type="ECO:0000256" key="1">
    <source>
        <dbReference type="ARBA" id="ARBA00006141"/>
    </source>
</evidence>
<dbReference type="Pfam" id="PF00244">
    <property type="entry name" value="14-3-3"/>
    <property type="match status" value="1"/>
</dbReference>
<reference evidence="3 4" key="1">
    <citation type="submission" date="2024-10" db="EMBL/GenBank/DDBJ databases">
        <authorList>
            <person name="Kim D."/>
        </authorList>
    </citation>
    <scope>NUCLEOTIDE SEQUENCE [LARGE SCALE GENOMIC DNA]</scope>
    <source>
        <strain evidence="3">Taebaek</strain>
    </source>
</reference>
<comment type="caution">
    <text evidence="3">The sequence shown here is derived from an EMBL/GenBank/DDBJ whole genome shotgun (WGS) entry which is preliminary data.</text>
</comment>
<name>A0ABD2J6P2_HETSC</name>
<dbReference type="SUPFAM" id="SSF48445">
    <property type="entry name" value="14-3-3 protein"/>
    <property type="match status" value="1"/>
</dbReference>
<dbReference type="EMBL" id="JBICCN010000247">
    <property type="protein sequence ID" value="KAL3083838.1"/>
    <property type="molecule type" value="Genomic_DNA"/>
</dbReference>
<sequence>MERLAVRWSPHASAGLGHRCTSCSARHGESCFILSSWVCDMANSEILSLIRCDVLRVSVLQQQQLVSPLPILCQFPTMDKTKSYHFTVAQQIEAVFNFEQIVVAVQRMVQADAKLDKNERTFLARAYKKLIDVRRETWRFFCNIDENPQDADTDEQKQARTDLRLKTHEELRQLYREFLESLTKSSCQMPTTKRRMCSTTT</sequence>
<dbReference type="Proteomes" id="UP001620645">
    <property type="component" value="Unassembled WGS sequence"/>
</dbReference>
<dbReference type="Gene3D" id="1.20.190.20">
    <property type="entry name" value="14-3-3 domain"/>
    <property type="match status" value="1"/>
</dbReference>
<evidence type="ECO:0000313" key="3">
    <source>
        <dbReference type="EMBL" id="KAL3083838.1"/>
    </source>
</evidence>
<dbReference type="InterPro" id="IPR023410">
    <property type="entry name" value="14-3-3_domain"/>
</dbReference>
<dbReference type="InterPro" id="IPR036815">
    <property type="entry name" value="14-3-3_dom_sf"/>
</dbReference>
<comment type="similarity">
    <text evidence="1">Belongs to the 14-3-3 family.</text>
</comment>
<gene>
    <name evidence="3" type="ORF">niasHS_008468</name>
</gene>
<dbReference type="AlphaFoldDB" id="A0ABD2J6P2"/>
<keyword evidence="4" id="KW-1185">Reference proteome</keyword>
<evidence type="ECO:0000313" key="4">
    <source>
        <dbReference type="Proteomes" id="UP001620645"/>
    </source>
</evidence>
<feature type="domain" description="14-3-3" evidence="2">
    <location>
        <begin position="90"/>
        <end position="187"/>
    </location>
</feature>
<accession>A0ABD2J6P2</accession>
<evidence type="ECO:0000259" key="2">
    <source>
        <dbReference type="Pfam" id="PF00244"/>
    </source>
</evidence>
<proteinExistence type="inferred from homology"/>